<dbReference type="NCBIfam" id="NF003417">
    <property type="entry name" value="PRK04813.1"/>
    <property type="match status" value="3"/>
</dbReference>
<dbReference type="InterPro" id="IPR025110">
    <property type="entry name" value="AMP-bd_C"/>
</dbReference>
<gene>
    <name evidence="8" type="ORF">Q2100_07025</name>
</gene>
<dbReference type="CDD" id="cd19540">
    <property type="entry name" value="LCL_NRPS-like"/>
    <property type="match status" value="2"/>
</dbReference>
<keyword evidence="2" id="KW-0596">Phosphopantetheine</keyword>
<accession>A0ABT8UEH6</accession>
<reference evidence="8" key="1">
    <citation type="submission" date="2023-07" db="EMBL/GenBank/DDBJ databases">
        <title>Mycolicibacterium sp. nov., a novel bacterial species.</title>
        <authorList>
            <person name="Cao Y."/>
        </authorList>
    </citation>
    <scope>NUCLEOTIDE SEQUENCE</scope>
    <source>
        <strain evidence="8">KC 300</strain>
    </source>
</reference>
<dbReference type="Proteomes" id="UP001168823">
    <property type="component" value="Unassembled WGS sequence"/>
</dbReference>
<dbReference type="EMBL" id="JAUMSQ010000029">
    <property type="protein sequence ID" value="MDO3635487.1"/>
    <property type="molecule type" value="Genomic_DNA"/>
</dbReference>
<keyword evidence="3" id="KW-0597">Phosphoprotein</keyword>
<evidence type="ECO:0000259" key="7">
    <source>
        <dbReference type="PROSITE" id="PS50075"/>
    </source>
</evidence>
<name>A0ABT8UEH6_9MYCO</name>
<organism evidence="8 9">
    <name type="scientific">Mycolicibacterium arseniciresistens</name>
    <dbReference type="NCBI Taxonomy" id="3062257"/>
    <lineage>
        <taxon>Bacteria</taxon>
        <taxon>Bacillati</taxon>
        <taxon>Actinomycetota</taxon>
        <taxon>Actinomycetes</taxon>
        <taxon>Mycobacteriales</taxon>
        <taxon>Mycobacteriaceae</taxon>
        <taxon>Mycolicibacterium</taxon>
    </lineage>
</organism>
<feature type="non-terminal residue" evidence="8">
    <location>
        <position position="4054"/>
    </location>
</feature>
<feature type="region of interest" description="Disordered" evidence="6">
    <location>
        <begin position="203"/>
        <end position="222"/>
    </location>
</feature>
<comment type="cofactor">
    <cofactor evidence="1">
        <name>pantetheine 4'-phosphate</name>
        <dbReference type="ChEBI" id="CHEBI:47942"/>
    </cofactor>
</comment>
<dbReference type="PROSITE" id="PS00455">
    <property type="entry name" value="AMP_BINDING"/>
    <property type="match status" value="3"/>
</dbReference>
<dbReference type="InterPro" id="IPR023213">
    <property type="entry name" value="CAT-like_dom_sf"/>
</dbReference>
<evidence type="ECO:0000256" key="1">
    <source>
        <dbReference type="ARBA" id="ARBA00001957"/>
    </source>
</evidence>
<dbReference type="InterPro" id="IPR001242">
    <property type="entry name" value="Condensation_dom"/>
</dbReference>
<dbReference type="NCBIfam" id="TIGR01733">
    <property type="entry name" value="AA-adenyl-dom"/>
    <property type="match status" value="3"/>
</dbReference>
<protein>
    <submittedName>
        <fullName evidence="8">Amino acid adenylation domain-containing protein</fullName>
    </submittedName>
</protein>
<evidence type="ECO:0000256" key="3">
    <source>
        <dbReference type="ARBA" id="ARBA00022553"/>
    </source>
</evidence>
<dbReference type="CDD" id="cd19543">
    <property type="entry name" value="DCL_NRPS"/>
    <property type="match status" value="1"/>
</dbReference>
<dbReference type="PROSITE" id="PS50075">
    <property type="entry name" value="CARRIER"/>
    <property type="match status" value="3"/>
</dbReference>
<dbReference type="Pfam" id="PF13193">
    <property type="entry name" value="AMP-binding_C"/>
    <property type="match status" value="3"/>
</dbReference>
<dbReference type="InterPro" id="IPR010071">
    <property type="entry name" value="AA_adenyl_dom"/>
</dbReference>
<dbReference type="SMART" id="SM01294">
    <property type="entry name" value="PKS_PP_betabranch"/>
    <property type="match status" value="1"/>
</dbReference>
<dbReference type="InterPro" id="IPR042099">
    <property type="entry name" value="ANL_N_sf"/>
</dbReference>
<feature type="domain" description="Carrier" evidence="7">
    <location>
        <begin position="949"/>
        <end position="1024"/>
    </location>
</feature>
<dbReference type="InterPro" id="IPR000873">
    <property type="entry name" value="AMP-dep_synth/lig_dom"/>
</dbReference>
<comment type="caution">
    <text evidence="8">The sequence shown here is derived from an EMBL/GenBank/DDBJ whole genome shotgun (WGS) entry which is preliminary data.</text>
</comment>
<keyword evidence="4" id="KW-0677">Repeat</keyword>
<dbReference type="InterPro" id="IPR020806">
    <property type="entry name" value="PKS_PP-bd"/>
</dbReference>
<evidence type="ECO:0000256" key="4">
    <source>
        <dbReference type="ARBA" id="ARBA00022737"/>
    </source>
</evidence>
<sequence length="4054" mass="433234">MDRNDRALPLTRGQLDVWLAQQTGDSGTEWQLGLLVKIEGALDRDALEWAIQRVVREIEPGRAAFDEVDGVVVQRIVDDPAVELAFHDLSGADDGLGEVRRIATEIQSAPMPLSGPLFTFALFETRADESYLFACCHHIVIDGFALALAGQRIASVYTAAASGTPVPPALFGSLRDVVDLESEYEASDEYLDDQAYWTRNLPSDSASESPATIGGATGEPVPPSMPTALDAGLIRRVNDLAEKLGVPRSSVLTAACALLARQWTAQSSEVVLDFPVSRRVRPESKTLPGMFAGVVPLVLSVAAPSSVTDFCAHVDARIREAVAHQRFPVHALERQARPRAMGRAAHRVGVNFLPSAAKLSFGGATATASYTNAGPVGGLGLIFSNAGDDLLLSTAGHVEAFADVTDVEAGLTRVLAAMTADPRRSLSSIDILDADQYARLDLVGNRSALTAPQRPDASIPEAFAEQVTRAPEAVAISSDGRRLTYRELDETSNRLAQLLSEHGAGPGQRVAFLFNRSAEAIVTMLAVLKTGAAYVPIDPAHPDTRVEFMLGDAAPIAVITTAALADRLAGRDLLVIDVEDPRIAGYPATDLPAPAPDDLAYVIYTSGTTGVPKGVAITHHNVTHLMASLDEAGLPAGPGQVWSQWHSYSFDISGWEIYAALLNGGQLAVVSESVARSPEDLRSLLIREQVTVLSQTPSAAGMLSPAGLEDVTLLVGGEACPPDLVDRWAPGRTMINEYGPTETTMWVTTSAPLTPRPGPVPIGTPLPGTALFVLDGWMKPVQVGVVGDLYVAGHNVGVGYMGRAGLTGSRFVACPFGPPGTRMYRTGDLVRWGADGQLQYLGRADEQVKIRGHRIELGEIQAALAAVDGVGQAAVIVREDRPGDKRLVGYTTGTAEPAKVRAAVAERLPSYMVPVAVVALDALPVTVNGKLDKRALPAPEYRDGEGYRPPGNATEEILAGIFAETLAVERVGIDDSFFDLGGDSLLAMRLIAAVNAALDTKAPVRALFEAPTVAQLAPHVGDVVDVLDPLVAAERPAVVPLSFAQNRLWFLDQLHGPSPVYNMAVALRLRGALDVEALRAALADVVDRHESLRTVFVATDGVPHQLVLPGENVELGWQFADATGWSPRQLEEAIDAAAGYTFDLAAEIPLQATLLRTADDEHVLVGVVHHIAADGWSVAPLVADLAVAYAARAERRSPGWAPLPVQYVDYTLWQRAQLGDVEESGSRISGQLDYWQEALAGLPERLELPTDRPYPPVADYLGASVTVDWPAELHRSVRDVAHQHNATTFMVVQAALAVLLGRLGATSDVALGFSVAGRTDPALDELIGFFVNTLVLRVDLAGDPTVGEVLDQVRQRSLAAFEHQDVPFEVVVDRLNPTRSRTHHPLVQVLLAWQNFAGQNAGDPAAGVTLGDVEVTELPVQTRTARMDLALALGERWTADGEPAGIGGSVEFRTDVFDGASVELMIERLARLLMTITSDSAQRLTSVDVLTDEERARLAVLGNGAVLSAPVRASVSVPAAFAEQVTRCPEAVAVTCAGRSLTYRQLDEASNRLAHLLSGVGAGPGRRVGMLLPRSIEAIVAILGVLKTGAAYVPIDPAHPDTRVGFVLGDAAPVAVVTTADLAARVDGRGLMVVDVEDPGLAGQPGTALAAAAAADDIAYLIYTSGTTGVPKGVAVAHRNVIDLLESLQDDLDMAGQVWTLAHSLAFDYSVWEIWGALLGGGRLVVVPESVTRSPQEFHELLVAEQVTMLSQTPSAFYALQSVDAAEPEQARRLALRTVVFGGEALEPQRLRPWLAAHPGLPRMINMYGITETTVHASFREIVDGDTESTVSPIGVPLAHLGFFVLDGSLRPAPVGVVGELYVAGGGLAVGYVGRSGLSATRFVACPYGAPGMRMYRTGDLVRWGADGQLQYVGRADEQVKIRGYRIELGEIQAALAAVDGVAQAAVTVREDRSDDKRLVGYLTGTADPAEVRAALAQRLPAYMVPAAVMVLEALPLTVNGKLDTRALPAPEYRDGDGYRAPTNATEDILTGIYAQVLGLDRVGIDDSFFELGGDSLSAMRVVAAVNTTLGGGLSVGTLFEAPTVAALAPRIGEEVSGFEPLEAVERPAVVPLSFAQNRLWILDQLHGPSPVYNMAVALRLRGALDVDSLRAAMADVVNRHESLRTVFVATDGVPQQLVLPVDRAQFGWRIVDATAWSADRLEAAIEGAAGHSFDLAAEIPLQATVFRLADDEHVLVGVVHHIAADGWSITPLVADLAVAYEARVRGSGPQWAPLPVQYVDYTLWQRAQLGDIDDPTSRISAQLAFWQETLAGLPDRLELPTDRPYPPVADYRGASVAVDWPAQLQRQVDAIAREHNATTFMVVQTALAVLLGKLSGSADVAVGFPIAGRNDPVLDELVGFFVNTMVLRVDLTGNPTVGDMLEQVRRRSLAAFEHQDVPFEVLVDRMNPNRSMTHHPLVQVLLAWQNFAGQGIAAGAAMGGVEVSELPAATRTARMDLTFSLAERWTDDGEPAGIGGSVEFRTDVFDTAGIEALIGRLERVLTTMSLAPDRRLSSIDVLEPSELNRLDGWANRAALEHVRPSVASIPELFAEQVSRCPEAAAVTFEGRSMTYRQLDEASNRLAHLLLGHGAGPGRRVALLLNRSADAIAGILAVLKTGAAYVPIDPAHPDSRIGFVLDDAAPSAVLTTGGMAQRLNGRELAVIDIADPRLQEQPTTGLAAPSADDVAYLIYTSGTTGKPKGVAITHHNVIELLTSAGERMELGGQVWSQWHSLAFDVSVWEMWGALLHGGHLVVVSEAVARSPEDFHALLIDERVTVLSQTPSAFYALQTVDGLQREAGAQLNLAAVVFAGEALEPERLRPWLADHPTLPRLINMYGTTETTVHASFREIVADDAKGSVSPVGVPLANLAFFVLDVWMRPVPAGVTGELYVAGPQVGAGYVGRPGLTGTRFVACPFGAPGARMYRTGDLVAWSADGQLMYQGRADEQVKIRGYRVELGEIQNALVKLDQVAQAAVIVREDRPGDKRLVGYVVESTSGALDLAAARTELAERLPAYMVPAAIVVLDALPLTVNGKLDRRALPAPEYQAADDYRAPATAVEEVLADIYAQVLGLERVGVDESFFELGGDSILSMQVVARARAAGLTCRPRDVLVEQTVAGMARVVGVAGDTAVHDAGVGRVEVTPIVGWLRDVSGPVGQFNQTMVVQAPAGADAPDVRILLQALLDRHPMLRLRIDDDGAGSWALHVPEPGSVDADACVEDVDAVTDEALVGARSRLDPMAGAMVSALWASATRQLVLVVHHLAVDGVSWRILLEDLNIAWVQHRSGQPIALPEGATSFARWSALLAEHAVDPAVVAHAQRWREVESAAAVLPAPRPEQDTFATAGQLTVELDSDITARLLGEVPAAFHAGVQDILLIAFAMAWTEFLGERGAAIGIDVEGHGRDEELAAEVDLGRTVGWFTAKYPVSLALEQPAWTDVVAGEASLGHAVKAAKEQIRSIPDGITYGLLRYLNPDVDVAGPDPVIAFNYFGRLGAAELTDEMWKVDPDGLALTAKATAVPTPLGHTVVLDAGTLDGADGPHVRATWTWAQSALDHDQISRVAGLWQEALSGITAHVQRGGGGLTPSDIAPARLTQGQIDGLSQHLSIADVLPLTPLQRGLYFHSTTAQSQDDLYAVQLDIDVAGELDADRLRRAVLGVVVRHPHLAARFIDEFDEPVQVIVAQPDMPWRYVESSGDEHIDRVRAAERAGVRKLAGEPPFRAALIRTAEDRHKLVLTYHHLVMDGWSTPILLQEIFAGYLGHRLPAATPYRRYVTWLAERDLEAAHSVWRNAFVDFDDPAFVGSADHSDAGLRDIGSYRIGTQITSAVSELARAQHTTVNTVLQAAWAQLLSVLTGQNDVVFGTAVSGRPADLAGADSMVGLLINTVPVRARIAPETTAAELLEQLQRFANDTLEHQHVALSEIHRITGHDQLFDTLFVFENYPVETDTLPSIDGLAITDFATREENHYPLSVQAVPGEQLSLRVEFDSGVFTAAEVDALARRFERVLWAMCGDPGR</sequence>
<keyword evidence="9" id="KW-1185">Reference proteome</keyword>
<dbReference type="NCBIfam" id="TIGR01720">
    <property type="entry name" value="NRPS-para261"/>
    <property type="match status" value="1"/>
</dbReference>
<dbReference type="PANTHER" id="PTHR45527">
    <property type="entry name" value="NONRIBOSOMAL PEPTIDE SYNTHETASE"/>
    <property type="match status" value="1"/>
</dbReference>
<feature type="domain" description="Carrier" evidence="7">
    <location>
        <begin position="3093"/>
        <end position="3167"/>
    </location>
</feature>
<proteinExistence type="predicted"/>
<dbReference type="Gene3D" id="3.30.300.30">
    <property type="match status" value="3"/>
</dbReference>
<evidence type="ECO:0000256" key="5">
    <source>
        <dbReference type="ARBA" id="ARBA00023194"/>
    </source>
</evidence>
<dbReference type="InterPro" id="IPR010060">
    <property type="entry name" value="NRPS_synth"/>
</dbReference>
<dbReference type="PROSITE" id="PS00012">
    <property type="entry name" value="PHOSPHOPANTETHEINE"/>
    <property type="match status" value="3"/>
</dbReference>
<dbReference type="InterPro" id="IPR036736">
    <property type="entry name" value="ACP-like_sf"/>
</dbReference>
<evidence type="ECO:0000256" key="2">
    <source>
        <dbReference type="ARBA" id="ARBA00022450"/>
    </source>
</evidence>
<dbReference type="Gene3D" id="3.40.50.12780">
    <property type="entry name" value="N-terminal domain of ligase-like"/>
    <property type="match status" value="1"/>
</dbReference>
<dbReference type="Gene3D" id="1.10.1200.10">
    <property type="entry name" value="ACP-like"/>
    <property type="match status" value="3"/>
</dbReference>
<dbReference type="Pfam" id="PF00550">
    <property type="entry name" value="PP-binding"/>
    <property type="match status" value="3"/>
</dbReference>
<dbReference type="Gene3D" id="3.30.559.10">
    <property type="entry name" value="Chloramphenicol acetyltransferase-like domain"/>
    <property type="match status" value="5"/>
</dbReference>
<dbReference type="SUPFAM" id="SSF47336">
    <property type="entry name" value="ACP-like"/>
    <property type="match status" value="3"/>
</dbReference>
<dbReference type="Pfam" id="PF00668">
    <property type="entry name" value="Condensation"/>
    <property type="match status" value="5"/>
</dbReference>
<dbReference type="Gene3D" id="3.30.559.30">
    <property type="entry name" value="Nonribosomal peptide synthetase, condensation domain"/>
    <property type="match status" value="5"/>
</dbReference>
<evidence type="ECO:0000256" key="6">
    <source>
        <dbReference type="SAM" id="MobiDB-lite"/>
    </source>
</evidence>
<dbReference type="Pfam" id="PF00501">
    <property type="entry name" value="AMP-binding"/>
    <property type="match status" value="3"/>
</dbReference>
<dbReference type="CDD" id="cd05930">
    <property type="entry name" value="A_NRPS"/>
    <property type="match status" value="1"/>
</dbReference>
<evidence type="ECO:0000313" key="9">
    <source>
        <dbReference type="Proteomes" id="UP001168823"/>
    </source>
</evidence>
<dbReference type="InterPro" id="IPR006162">
    <property type="entry name" value="Ppantetheine_attach_site"/>
</dbReference>
<dbReference type="PANTHER" id="PTHR45527:SF1">
    <property type="entry name" value="FATTY ACID SYNTHASE"/>
    <property type="match status" value="1"/>
</dbReference>
<evidence type="ECO:0000313" key="8">
    <source>
        <dbReference type="EMBL" id="MDO3635487.1"/>
    </source>
</evidence>
<dbReference type="InterPro" id="IPR020845">
    <property type="entry name" value="AMP-binding_CS"/>
</dbReference>
<dbReference type="RefSeq" id="WP_302913413.1">
    <property type="nucleotide sequence ID" value="NZ_JAUMSQ010000029.1"/>
</dbReference>
<dbReference type="Gene3D" id="2.30.38.10">
    <property type="entry name" value="Luciferase, Domain 3"/>
    <property type="match status" value="2"/>
</dbReference>
<feature type="domain" description="Carrier" evidence="7">
    <location>
        <begin position="2021"/>
        <end position="2096"/>
    </location>
</feature>
<dbReference type="InterPro" id="IPR045851">
    <property type="entry name" value="AMP-bd_C_sf"/>
</dbReference>
<dbReference type="SUPFAM" id="SSF52777">
    <property type="entry name" value="CoA-dependent acyltransferases"/>
    <property type="match status" value="10"/>
</dbReference>
<dbReference type="CDD" id="cd17643">
    <property type="entry name" value="A_NRPS_Cytc1-like"/>
    <property type="match status" value="2"/>
</dbReference>
<dbReference type="SUPFAM" id="SSF56801">
    <property type="entry name" value="Acetyl-CoA synthetase-like"/>
    <property type="match status" value="3"/>
</dbReference>
<dbReference type="InterPro" id="IPR009081">
    <property type="entry name" value="PP-bd_ACP"/>
</dbReference>
<keyword evidence="5" id="KW-0045">Antibiotic biosynthesis</keyword>
<dbReference type="SMART" id="SM00823">
    <property type="entry name" value="PKS_PP"/>
    <property type="match status" value="3"/>
</dbReference>
<dbReference type="Gene3D" id="3.40.50.980">
    <property type="match status" value="4"/>
</dbReference>